<dbReference type="PANTHER" id="PTHR33171">
    <property type="entry name" value="LAR_N DOMAIN-CONTAINING PROTEIN"/>
    <property type="match status" value="1"/>
</dbReference>
<dbReference type="Gene3D" id="3.40.50.11440">
    <property type="match status" value="1"/>
</dbReference>
<evidence type="ECO:0000313" key="3">
    <source>
        <dbReference type="EMBL" id="GMF20199.1"/>
    </source>
</evidence>
<dbReference type="PANTHER" id="PTHR33171:SF17">
    <property type="entry name" value="LARA-LIKE N-TERMINAL DOMAIN-CONTAINING PROTEIN"/>
    <property type="match status" value="1"/>
</dbReference>
<dbReference type="AlphaFoldDB" id="A0A9W6WXK1"/>
<gene>
    <name evidence="3" type="ORF">Plil01_000782100</name>
</gene>
<dbReference type="Proteomes" id="UP001165083">
    <property type="component" value="Unassembled WGS sequence"/>
</dbReference>
<proteinExistence type="predicted"/>
<name>A0A9W6WXK1_9STRA</name>
<dbReference type="EMBL" id="BSXW01000368">
    <property type="protein sequence ID" value="GMF20199.1"/>
    <property type="molecule type" value="Genomic_DNA"/>
</dbReference>
<dbReference type="OrthoDB" id="190718at2759"/>
<dbReference type="InterPro" id="IPR048068">
    <property type="entry name" value="LarA-like"/>
</dbReference>
<comment type="caution">
    <text evidence="3">The sequence shown here is derived from an EMBL/GenBank/DDBJ whole genome shotgun (WGS) entry which is preliminary data.</text>
</comment>
<feature type="region of interest" description="Disordered" evidence="2">
    <location>
        <begin position="21"/>
        <end position="55"/>
    </location>
</feature>
<dbReference type="InterPro" id="IPR043166">
    <property type="entry name" value="LarA-like_C"/>
</dbReference>
<feature type="coiled-coil region" evidence="1">
    <location>
        <begin position="55"/>
        <end position="89"/>
    </location>
</feature>
<keyword evidence="1" id="KW-0175">Coiled coil</keyword>
<evidence type="ECO:0000313" key="4">
    <source>
        <dbReference type="Proteomes" id="UP001165083"/>
    </source>
</evidence>
<accession>A0A9W6WXK1</accession>
<reference evidence="3" key="1">
    <citation type="submission" date="2023-04" db="EMBL/GenBank/DDBJ databases">
        <title>Phytophthora lilii NBRC 32176.</title>
        <authorList>
            <person name="Ichikawa N."/>
            <person name="Sato H."/>
            <person name="Tonouchi N."/>
        </authorList>
    </citation>
    <scope>NUCLEOTIDE SEQUENCE</scope>
    <source>
        <strain evidence="3">NBRC 32176</strain>
    </source>
</reference>
<sequence length="737" mass="82279">MGLHLVDDDRVLEAALSLVDQHDGGDSGNVESSTGESERCNKKRRASGYNSNRAREAQHRELLALREQVPQLEQRLAELQREIRGRNAAAGGSAVMMDLWKKLAMHELQAREHAEEENGKLRGLVRENADVMTQNLQQLLQTKQEVRVAMPPSRLWWHVFTSMLFVQTIEPSPDPWPYWRMYAVPIDACDRSLFREMAKSIDVVHRQVLQLYCTDADVGEKLDSALLSSTKNAYRRSFADKILPFDVDAVGDAAWQFFAHSFRRPTTRFYYHTDSDKSTGLVGDDTVIEIFGEEHRFGQVMLDIKIKQIVRRYVAAGRVVVAWRVLLSPTKFKTTSLSNVLYEEKGALVIEPYAPAHGGSETASVVHTWQLVTPDMSEAASCGGHDLVLSIGQVVPHEVMGMANFNKNIFVGTGGSEGINFSHFIGAVYGMERMMGRADNPLRRILNYASTNFLQKLPLIYIQTVIGHGENGDLVTRGVFIGDDEECFMKAAELSLEVNFELLDAPLDKVVVYLEPEEFKSTWLGNKSIYRTRMAIADDGELIVLAPGVARFGEDKRIDELIRKYGYRTTPVRLHQLCVAVFLNLTPYCLKTFRVLQEVLAHLNANRDLMKNLSAAAHLIHGSSEGRFRITYCPGHLTKEEVEGVGFGYGDLKEMSAKYPVEKLHDGWNVDANGERFFYISNPALGLWAYRGRFEGSSTPATTSTSTITTATSLSAAADTTEACLDAGVGGGPFKHT</sequence>
<evidence type="ECO:0000256" key="1">
    <source>
        <dbReference type="SAM" id="Coils"/>
    </source>
</evidence>
<evidence type="ECO:0000256" key="2">
    <source>
        <dbReference type="SAM" id="MobiDB-lite"/>
    </source>
</evidence>
<dbReference type="Gene3D" id="3.90.226.30">
    <property type="match status" value="2"/>
</dbReference>
<keyword evidence="4" id="KW-1185">Reference proteome</keyword>
<protein>
    <submittedName>
        <fullName evidence="3">Unnamed protein product</fullName>
    </submittedName>
</protein>
<organism evidence="3 4">
    <name type="scientific">Phytophthora lilii</name>
    <dbReference type="NCBI Taxonomy" id="2077276"/>
    <lineage>
        <taxon>Eukaryota</taxon>
        <taxon>Sar</taxon>
        <taxon>Stramenopiles</taxon>
        <taxon>Oomycota</taxon>
        <taxon>Peronosporomycetes</taxon>
        <taxon>Peronosporales</taxon>
        <taxon>Peronosporaceae</taxon>
        <taxon>Phytophthora</taxon>
    </lineage>
</organism>